<dbReference type="Proteomes" id="UP000554482">
    <property type="component" value="Unassembled WGS sequence"/>
</dbReference>
<protein>
    <submittedName>
        <fullName evidence="1">Wd repeat protein</fullName>
    </submittedName>
</protein>
<accession>A0A7J6VRP5</accession>
<dbReference type="PANTHER" id="PTHR37201">
    <property type="entry name" value="WD REPEAT PROTEIN"/>
    <property type="match status" value="1"/>
</dbReference>
<comment type="caution">
    <text evidence="1">The sequence shown here is derived from an EMBL/GenBank/DDBJ whole genome shotgun (WGS) entry which is preliminary data.</text>
</comment>
<dbReference type="PANTHER" id="PTHR37201:SF1">
    <property type="entry name" value="WD REPEAT PROTEIN"/>
    <property type="match status" value="1"/>
</dbReference>
<sequence>MQTITLKPHSHCNTLFVPSSTATTPFSRQYSLLNLSLVLHNSISPFCGSFQLSRNSVLNGGRIRAVNEREVDYISPWEEKAYEILPDGRRIYFDEQDIASFLDPPKELIPLDPASFNPAKYIWKKIGDIPEERRHRLLYLLKPRLVSRLWEIAGTRYEDAKLVKQSASILLSDGDNVTPLELWNCRTSGGPVPLAWINFFKKAIFRCRDGQTYGRIIIDGTLIAGLANSFSPLYFSVRQQKDVMATEEPCDVAYEFGDGLLDVDYPDGFPRPVKHPWPFNDHVVVYVRHVGPGVLVAQAWQEGIVLDQVPKKLCGEIVMVKDYSA</sequence>
<organism evidence="1 2">
    <name type="scientific">Thalictrum thalictroides</name>
    <name type="common">Rue-anemone</name>
    <name type="synonym">Anemone thalictroides</name>
    <dbReference type="NCBI Taxonomy" id="46969"/>
    <lineage>
        <taxon>Eukaryota</taxon>
        <taxon>Viridiplantae</taxon>
        <taxon>Streptophyta</taxon>
        <taxon>Embryophyta</taxon>
        <taxon>Tracheophyta</taxon>
        <taxon>Spermatophyta</taxon>
        <taxon>Magnoliopsida</taxon>
        <taxon>Ranunculales</taxon>
        <taxon>Ranunculaceae</taxon>
        <taxon>Thalictroideae</taxon>
        <taxon>Thalictrum</taxon>
    </lineage>
</organism>
<dbReference type="EMBL" id="JABWDY010028707">
    <property type="protein sequence ID" value="KAF5186905.1"/>
    <property type="molecule type" value="Genomic_DNA"/>
</dbReference>
<name>A0A7J6VRP5_THATH</name>
<reference evidence="1 2" key="1">
    <citation type="submission" date="2020-06" db="EMBL/GenBank/DDBJ databases">
        <title>Transcriptomic and genomic resources for Thalictrum thalictroides and T. hernandezii: Facilitating candidate gene discovery in an emerging model plant lineage.</title>
        <authorList>
            <person name="Arias T."/>
            <person name="Riano-Pachon D.M."/>
            <person name="Di Stilio V.S."/>
        </authorList>
    </citation>
    <scope>NUCLEOTIDE SEQUENCE [LARGE SCALE GENOMIC DNA]</scope>
    <source>
        <strain evidence="2">cv. WT478/WT964</strain>
        <tissue evidence="1">Leaves</tissue>
    </source>
</reference>
<keyword evidence="2" id="KW-1185">Reference proteome</keyword>
<evidence type="ECO:0000313" key="1">
    <source>
        <dbReference type="EMBL" id="KAF5186905.1"/>
    </source>
</evidence>
<evidence type="ECO:0000313" key="2">
    <source>
        <dbReference type="Proteomes" id="UP000554482"/>
    </source>
</evidence>
<proteinExistence type="predicted"/>
<dbReference type="AlphaFoldDB" id="A0A7J6VRP5"/>
<dbReference type="OrthoDB" id="505263at2759"/>
<gene>
    <name evidence="1" type="ORF">FRX31_023508</name>
</gene>